<protein>
    <submittedName>
        <fullName evidence="1">Uncharacterized protein</fullName>
    </submittedName>
</protein>
<sequence>MIQAIFEISTTNYLEDKRLINNALSGIAGKCGLQNEFEFSEPTSKFGWTFFKLWIKPNLHQQIEQRLADMIKKSKGSKADEKFTNFLSDLFQASGCSKIKVKLIEV</sequence>
<dbReference type="Proteomes" id="UP000018159">
    <property type="component" value="Unassembled WGS sequence"/>
</dbReference>
<accession>V6AUE6</accession>
<keyword evidence="2" id="KW-1185">Reference proteome</keyword>
<proteinExistence type="predicted"/>
<organism evidence="1 2">
    <name type="scientific">Candidatus Nitrosotenuis uzonensis</name>
    <dbReference type="NCBI Taxonomy" id="1407055"/>
    <lineage>
        <taxon>Archaea</taxon>
        <taxon>Nitrososphaerota</taxon>
        <taxon>Candidatus Nitrosotenuis</taxon>
    </lineage>
</organism>
<dbReference type="STRING" id="1407055.NITUZ_40315"/>
<gene>
    <name evidence="1" type="ORF">NITUZ_40315</name>
</gene>
<dbReference type="RefSeq" id="WP_048196525.1">
    <property type="nucleotide sequence ID" value="NZ_CBTY010000009.1"/>
</dbReference>
<dbReference type="OrthoDB" id="6527at2157"/>
<evidence type="ECO:0000313" key="1">
    <source>
        <dbReference type="EMBL" id="CDI06149.1"/>
    </source>
</evidence>
<dbReference type="EMBL" id="CBTY010000009">
    <property type="protein sequence ID" value="CDI06149.1"/>
    <property type="molecule type" value="Genomic_DNA"/>
</dbReference>
<reference evidence="1 2" key="1">
    <citation type="journal article" date="2013" name="PLoS ONE">
        <title>Enrichment and Genome Sequence of the Group I.1a Ammonia-Oxidizing Archaeon ?Ca. Nitrosotenuis uzonensis? Representing a Clade Globally.</title>
        <authorList>
            <person name="Lebedeva E.V."/>
            <person name="Hatzenpichler R."/>
            <person name="Pelletier E."/>
            <person name="Schuster N."/>
            <person name="Hauzmayer S."/>
            <person name="Bulaev A."/>
            <person name="Grigor'eva N.V."/>
            <person name="Galushko A."/>
            <person name="Schmid M."/>
            <person name="Palatinszky M."/>
            <person name="Le Paslier D."/>
            <person name="Daims H."/>
            <person name="Wagner M."/>
        </authorList>
    </citation>
    <scope>NUCLEOTIDE SEQUENCE [LARGE SCALE GENOMIC DNA]</scope>
    <source>
        <strain evidence="1 2">N4</strain>
    </source>
</reference>
<dbReference type="AlphaFoldDB" id="V6AUE6"/>
<evidence type="ECO:0000313" key="2">
    <source>
        <dbReference type="Proteomes" id="UP000018159"/>
    </source>
</evidence>
<comment type="caution">
    <text evidence="1">The sequence shown here is derived from an EMBL/GenBank/DDBJ whole genome shotgun (WGS) entry which is preliminary data.</text>
</comment>
<name>V6AUE6_9ARCH</name>